<dbReference type="Pfam" id="PF00857">
    <property type="entry name" value="Isochorismatase"/>
    <property type="match status" value="1"/>
</dbReference>
<feature type="non-terminal residue" evidence="2">
    <location>
        <position position="184"/>
    </location>
</feature>
<protein>
    <submittedName>
        <fullName evidence="2">Nicotinamidase</fullName>
    </submittedName>
</protein>
<keyword evidence="3" id="KW-1185">Reference proteome</keyword>
<dbReference type="InterPro" id="IPR036380">
    <property type="entry name" value="Isochorismatase-like_sf"/>
</dbReference>
<dbReference type="EMBL" id="LMWN01000125">
    <property type="protein sequence ID" value="KUM94157.1"/>
    <property type="molecule type" value="Genomic_DNA"/>
</dbReference>
<name>A0A101NJL0_9ACTN</name>
<feature type="domain" description="Isochorismatase-like" evidence="1">
    <location>
        <begin position="8"/>
        <end position="155"/>
    </location>
</feature>
<proteinExistence type="predicted"/>
<dbReference type="OrthoDB" id="9796958at2"/>
<dbReference type="InterPro" id="IPR050993">
    <property type="entry name" value="Isochorismatase_domain"/>
</dbReference>
<accession>A0A101NJL0</accession>
<dbReference type="SUPFAM" id="SSF52499">
    <property type="entry name" value="Isochorismatase-like hydrolases"/>
    <property type="match status" value="1"/>
</dbReference>
<evidence type="ECO:0000259" key="1">
    <source>
        <dbReference type="Pfam" id="PF00857"/>
    </source>
</evidence>
<dbReference type="PANTHER" id="PTHR14119:SF3">
    <property type="entry name" value="ISOCHORISMATASE DOMAIN-CONTAINING PROTEIN 2"/>
    <property type="match status" value="1"/>
</dbReference>
<sequence length="184" mass="21039">MLVRADKTAVVLFDMQLELIPLLLEGTQLLHNTCWVAEVAREFDLPLLLTEHKKLGGLSLSLHEAAEGAPRLEKEHFDFLREEPVARHVADTDREQYVLAGAETHVVILQSALSLLEQGKTVFVLADTVSARNQADHELGLDRLRQLGVHLITREMFFFELIRNSENPRYLELAKKYLDGRYIR</sequence>
<dbReference type="Gene3D" id="3.40.50.850">
    <property type="entry name" value="Isochorismatase-like"/>
    <property type="match status" value="1"/>
</dbReference>
<dbReference type="CDD" id="cd01012">
    <property type="entry name" value="YcaC_related"/>
    <property type="match status" value="1"/>
</dbReference>
<evidence type="ECO:0000313" key="3">
    <source>
        <dbReference type="Proteomes" id="UP000053127"/>
    </source>
</evidence>
<organism evidence="2 3">
    <name type="scientific">Streptomyces yokosukanensis</name>
    <dbReference type="NCBI Taxonomy" id="67386"/>
    <lineage>
        <taxon>Bacteria</taxon>
        <taxon>Bacillati</taxon>
        <taxon>Actinomycetota</taxon>
        <taxon>Actinomycetes</taxon>
        <taxon>Kitasatosporales</taxon>
        <taxon>Streptomycetaceae</taxon>
        <taxon>Streptomyces</taxon>
    </lineage>
</organism>
<dbReference type="STRING" id="67386.AQI95_43620"/>
<dbReference type="Proteomes" id="UP000053127">
    <property type="component" value="Unassembled WGS sequence"/>
</dbReference>
<comment type="caution">
    <text evidence="2">The sequence shown here is derived from an EMBL/GenBank/DDBJ whole genome shotgun (WGS) entry which is preliminary data.</text>
</comment>
<dbReference type="InterPro" id="IPR000868">
    <property type="entry name" value="Isochorismatase-like_dom"/>
</dbReference>
<dbReference type="AlphaFoldDB" id="A0A101NJL0"/>
<dbReference type="PANTHER" id="PTHR14119">
    <property type="entry name" value="HYDROLASE"/>
    <property type="match status" value="1"/>
</dbReference>
<dbReference type="RefSeq" id="WP_067137019.1">
    <property type="nucleotide sequence ID" value="NZ_JBFACD010000015.1"/>
</dbReference>
<evidence type="ECO:0000313" key="2">
    <source>
        <dbReference type="EMBL" id="KUM94157.1"/>
    </source>
</evidence>
<gene>
    <name evidence="2" type="ORF">AQI95_43620</name>
</gene>
<reference evidence="2 3" key="1">
    <citation type="submission" date="2015-10" db="EMBL/GenBank/DDBJ databases">
        <title>Draft genome sequence of Streptomyces yokosukanensis DSM 40224, type strain for the species Streptomyces yokosukanensis.</title>
        <authorList>
            <person name="Ruckert C."/>
            <person name="Winkler A."/>
            <person name="Kalinowski J."/>
            <person name="Kampfer P."/>
            <person name="Glaeser S."/>
        </authorList>
    </citation>
    <scope>NUCLEOTIDE SEQUENCE [LARGE SCALE GENOMIC DNA]</scope>
    <source>
        <strain evidence="2 3">DSM 40224</strain>
    </source>
</reference>